<evidence type="ECO:0000313" key="3">
    <source>
        <dbReference type="Proteomes" id="UP000719500"/>
    </source>
</evidence>
<dbReference type="Proteomes" id="UP000719500">
    <property type="component" value="Unassembled WGS sequence"/>
</dbReference>
<evidence type="ECO:0000313" key="2">
    <source>
        <dbReference type="EMBL" id="MBM6852075.1"/>
    </source>
</evidence>
<gene>
    <name evidence="2" type="ORF">H9X91_11560</name>
</gene>
<evidence type="ECO:0000259" key="1">
    <source>
        <dbReference type="Pfam" id="PF26018"/>
    </source>
</evidence>
<dbReference type="Pfam" id="PF26018">
    <property type="entry name" value="BSH_RND_rel"/>
    <property type="match status" value="1"/>
</dbReference>
<dbReference type="RefSeq" id="WP_204805226.1">
    <property type="nucleotide sequence ID" value="NZ_JACSNX010000022.1"/>
</dbReference>
<dbReference type="EMBL" id="JACSNX010000022">
    <property type="protein sequence ID" value="MBM6852075.1"/>
    <property type="molecule type" value="Genomic_DNA"/>
</dbReference>
<sequence>MKERTLGTKLLLALVTLGVLAYFAIQAVRYFGDPLTTTLAYRYEVELSTALSGYVVRDETVLPDDTSGLLQQQRTEGERVSAGGVVALVYADQASLELQQQIQSLQTQIEQLQYAEEAALGAEVSLRLDAQILQTIRNYRGALAADRLDTAEDYGDELRSLVMKRDYTYSDTADLSARLAELQSQVNTLQAQAGSSVRRITAPESGLYSAVVDGYETILTPENVEQLTPGQISALEPDESGLPNNVGKLVLGDTWYYVAVVEESEAQTLEESGTLKLRFAKGVSQDLSVELIHVSEAENGRVAVVFRGDTYLSGLTLLRQQSAEVIRQTYTGIRVPKEAVRVRERTVTDEDGTESTVNETGVYCIVGMEARFKPVDVLYSGEDFALVRSTLDTAEEVTKSQEEIRLRAGDEVIITAYELYDGKIMGN</sequence>
<feature type="domain" description="RND related barrel-sandwich hybrid" evidence="1">
    <location>
        <begin position="61"/>
        <end position="236"/>
    </location>
</feature>
<comment type="caution">
    <text evidence="2">The sequence shown here is derived from an EMBL/GenBank/DDBJ whole genome shotgun (WGS) entry which is preliminary data.</text>
</comment>
<name>A0ABS2FXM5_9FIRM</name>
<protein>
    <recommendedName>
        <fullName evidence="1">RND related barrel-sandwich hybrid domain-containing protein</fullName>
    </recommendedName>
</protein>
<reference evidence="2 3" key="1">
    <citation type="journal article" date="2021" name="Sci. Rep.">
        <title>The distribution of antibiotic resistance genes in chicken gut microbiota commensals.</title>
        <authorList>
            <person name="Juricova H."/>
            <person name="Matiasovicova J."/>
            <person name="Kubasova T."/>
            <person name="Cejkova D."/>
            <person name="Rychlik I."/>
        </authorList>
    </citation>
    <scope>NUCLEOTIDE SEQUENCE [LARGE SCALE GENOMIC DNA]</scope>
    <source>
        <strain evidence="2 3">An411</strain>
    </source>
</reference>
<accession>A0ABS2FXM5</accession>
<proteinExistence type="predicted"/>
<organism evidence="2 3">
    <name type="scientific">Oscillibacter valericigenes</name>
    <dbReference type="NCBI Taxonomy" id="351091"/>
    <lineage>
        <taxon>Bacteria</taxon>
        <taxon>Bacillati</taxon>
        <taxon>Bacillota</taxon>
        <taxon>Clostridia</taxon>
        <taxon>Eubacteriales</taxon>
        <taxon>Oscillospiraceae</taxon>
        <taxon>Oscillibacter</taxon>
    </lineage>
</organism>
<dbReference type="InterPro" id="IPR058709">
    <property type="entry name" value="BSH_RND-rel"/>
</dbReference>
<keyword evidence="3" id="KW-1185">Reference proteome</keyword>